<protein>
    <recommendedName>
        <fullName evidence="4">DNA primase</fullName>
    </recommendedName>
</protein>
<evidence type="ECO:0000313" key="2">
    <source>
        <dbReference type="EMBL" id="SOD61599.1"/>
    </source>
</evidence>
<accession>A0A286DSH1</accession>
<organism evidence="2 3">
    <name type="scientific">Streptomyces zhaozhouensis</name>
    <dbReference type="NCBI Taxonomy" id="1300267"/>
    <lineage>
        <taxon>Bacteria</taxon>
        <taxon>Bacillati</taxon>
        <taxon>Actinomycetota</taxon>
        <taxon>Actinomycetes</taxon>
        <taxon>Kitasatosporales</taxon>
        <taxon>Streptomycetaceae</taxon>
        <taxon>Streptomyces</taxon>
    </lineage>
</organism>
<dbReference type="Proteomes" id="UP000219072">
    <property type="component" value="Unassembled WGS sequence"/>
</dbReference>
<evidence type="ECO:0008006" key="4">
    <source>
        <dbReference type="Google" id="ProtNLM"/>
    </source>
</evidence>
<gene>
    <name evidence="2" type="ORF">SAMN06297387_103251</name>
</gene>
<sequence length="229" mass="23890">MTDTSTRAAVAAGLAAGYFLGRTKKAKLALVVASYALGRRVRLNPKELMGEGVHRLAGSEHFGKLGERVRGELLSGGRSVVTAALHRGYDNVADALAERTRALAEGRLSDVVTGDDSDDHTTGGPADKDDNSDNSDNNDNSVNATDGSADNGEGNEPPAGTERKRRATRSRAAEETSSGEGAGSGRSGSGSKGARPSGRRRPGEPLERRERAPRRPARRATAGADSGDR</sequence>
<feature type="region of interest" description="Disordered" evidence="1">
    <location>
        <begin position="107"/>
        <end position="229"/>
    </location>
</feature>
<dbReference type="OrthoDB" id="4338606at2"/>
<keyword evidence="3" id="KW-1185">Reference proteome</keyword>
<feature type="compositionally biased region" description="Gly residues" evidence="1">
    <location>
        <begin position="180"/>
        <end position="191"/>
    </location>
</feature>
<proteinExistence type="predicted"/>
<dbReference type="AlphaFoldDB" id="A0A286DSH1"/>
<name>A0A286DSH1_9ACTN</name>
<dbReference type="RefSeq" id="WP_097230135.1">
    <property type="nucleotide sequence ID" value="NZ_OCNE01000003.1"/>
</dbReference>
<reference evidence="2 3" key="1">
    <citation type="submission" date="2017-09" db="EMBL/GenBank/DDBJ databases">
        <authorList>
            <person name="Ehlers B."/>
            <person name="Leendertz F.H."/>
        </authorList>
    </citation>
    <scope>NUCLEOTIDE SEQUENCE [LARGE SCALE GENOMIC DNA]</scope>
    <source>
        <strain evidence="2 3">CGMCC 4.7095</strain>
    </source>
</reference>
<dbReference type="EMBL" id="OCNE01000003">
    <property type="protein sequence ID" value="SOD61599.1"/>
    <property type="molecule type" value="Genomic_DNA"/>
</dbReference>
<evidence type="ECO:0000313" key="3">
    <source>
        <dbReference type="Proteomes" id="UP000219072"/>
    </source>
</evidence>
<feature type="compositionally biased region" description="Basic and acidic residues" evidence="1">
    <location>
        <begin position="201"/>
        <end position="210"/>
    </location>
</feature>
<feature type="compositionally biased region" description="Low complexity" evidence="1">
    <location>
        <begin position="219"/>
        <end position="229"/>
    </location>
</feature>
<evidence type="ECO:0000256" key="1">
    <source>
        <dbReference type="SAM" id="MobiDB-lite"/>
    </source>
</evidence>